<sequence>MKGQNIASTLIFNKEQEKNRERHIHQILNVKISVPSSQKNIVKENRKKFNHLSNNRKRQQLEELSSNNILGDYDKLPSPSLKNKAQSTRGMRNFSNQNKIRSQTAYSQDFRQKMQLLYKNVRKIDGENYLVEIKVFQNKMVIKCDIIKGFESKIIEIPEDEAQDFLRVECNNQLENMISKLKIIDNKMYLIGNQADPNKIQTNRSNKYDEEQNILVNNNKSNLKNQKNLSKVGKNKNLDIKNVNDVQKTDLRQSKQQNVKNIKNIEINQDIIKIGEQDVSQSQKQQQSQQNSNNNLNSYQIQQNSSQRKSTKFNNNNSKIVEGQAGQLKVQTQEDYDEQFDEAETEKQFNSLEEQEILEQLKMHNNNQTKNKDSENDIKTDFAKKINNSKMEKSQLNASRNLTNNSLIQQQEVDLDQSNNRIQKDGSKFVQNEKIRQNQIKQQKQNERKIRDQKIKNMYNKTVEGQKSKQKQSSNQQTNLNSQQQRTNQFEEDNDNYYHDNIKDEKLQSIVQ</sequence>
<evidence type="ECO:0000256" key="1">
    <source>
        <dbReference type="SAM" id="MobiDB-lite"/>
    </source>
</evidence>
<dbReference type="EMBL" id="LDAU01000019">
    <property type="protein sequence ID" value="KRX10785.1"/>
    <property type="molecule type" value="Genomic_DNA"/>
</dbReference>
<proteinExistence type="predicted"/>
<dbReference type="InParanoid" id="A0A0V0R8H8"/>
<gene>
    <name evidence="2" type="ORF">PPERSA_00955</name>
</gene>
<keyword evidence="3" id="KW-1185">Reference proteome</keyword>
<reference evidence="2 3" key="1">
    <citation type="journal article" date="2015" name="Sci. Rep.">
        <title>Genome of the facultative scuticociliatosis pathogen Pseudocohnilembus persalinus provides insight into its virulence through horizontal gene transfer.</title>
        <authorList>
            <person name="Xiong J."/>
            <person name="Wang G."/>
            <person name="Cheng J."/>
            <person name="Tian M."/>
            <person name="Pan X."/>
            <person name="Warren A."/>
            <person name="Jiang C."/>
            <person name="Yuan D."/>
            <person name="Miao W."/>
        </authorList>
    </citation>
    <scope>NUCLEOTIDE SEQUENCE [LARGE SCALE GENOMIC DNA]</scope>
    <source>
        <strain evidence="2">36N120E</strain>
    </source>
</reference>
<feature type="compositionally biased region" description="Basic and acidic residues" evidence="1">
    <location>
        <begin position="444"/>
        <end position="455"/>
    </location>
</feature>
<feature type="compositionally biased region" description="Basic and acidic residues" evidence="1">
    <location>
        <begin position="496"/>
        <end position="512"/>
    </location>
</feature>
<protein>
    <submittedName>
        <fullName evidence="2">Uncharacterized protein</fullName>
    </submittedName>
</protein>
<dbReference type="Proteomes" id="UP000054937">
    <property type="component" value="Unassembled WGS sequence"/>
</dbReference>
<feature type="compositionally biased region" description="Acidic residues" evidence="1">
    <location>
        <begin position="334"/>
        <end position="344"/>
    </location>
</feature>
<feature type="compositionally biased region" description="Low complexity" evidence="1">
    <location>
        <begin position="471"/>
        <end position="488"/>
    </location>
</feature>
<feature type="region of interest" description="Disordered" evidence="1">
    <location>
        <begin position="320"/>
        <end position="347"/>
    </location>
</feature>
<accession>A0A0V0R8H8</accession>
<organism evidence="2 3">
    <name type="scientific">Pseudocohnilembus persalinus</name>
    <name type="common">Ciliate</name>
    <dbReference type="NCBI Taxonomy" id="266149"/>
    <lineage>
        <taxon>Eukaryota</taxon>
        <taxon>Sar</taxon>
        <taxon>Alveolata</taxon>
        <taxon>Ciliophora</taxon>
        <taxon>Intramacronucleata</taxon>
        <taxon>Oligohymenophorea</taxon>
        <taxon>Scuticociliatia</taxon>
        <taxon>Philasterida</taxon>
        <taxon>Pseudocohnilembidae</taxon>
        <taxon>Pseudocohnilembus</taxon>
    </lineage>
</organism>
<name>A0A0V0R8H8_PSEPJ</name>
<feature type="region of interest" description="Disordered" evidence="1">
    <location>
        <begin position="426"/>
        <end position="512"/>
    </location>
</feature>
<dbReference type="AlphaFoldDB" id="A0A0V0R8H8"/>
<evidence type="ECO:0000313" key="3">
    <source>
        <dbReference type="Proteomes" id="UP000054937"/>
    </source>
</evidence>
<comment type="caution">
    <text evidence="2">The sequence shown here is derived from an EMBL/GenBank/DDBJ whole genome shotgun (WGS) entry which is preliminary data.</text>
</comment>
<evidence type="ECO:0000313" key="2">
    <source>
        <dbReference type="EMBL" id="KRX10785.1"/>
    </source>
</evidence>
<feature type="compositionally biased region" description="Basic and acidic residues" evidence="1">
    <location>
        <begin position="426"/>
        <end position="436"/>
    </location>
</feature>